<reference evidence="2 3" key="1">
    <citation type="submission" date="2016-01" db="EMBL/GenBank/DDBJ databases">
        <title>The new phylogeny of the genus Mycobacterium.</title>
        <authorList>
            <person name="Tarcisio F."/>
            <person name="Conor M."/>
            <person name="Antonella G."/>
            <person name="Elisabetta G."/>
            <person name="Giulia F.S."/>
            <person name="Sara T."/>
            <person name="Anna F."/>
            <person name="Clotilde B."/>
            <person name="Roberto B."/>
            <person name="Veronica D.S."/>
            <person name="Fabio R."/>
            <person name="Monica P."/>
            <person name="Olivier J."/>
            <person name="Enrico T."/>
            <person name="Nicola S."/>
        </authorList>
    </citation>
    <scope>NUCLEOTIDE SEQUENCE [LARGE SCALE GENOMIC DNA]</scope>
    <source>
        <strain evidence="2 3">DSM 44153</strain>
    </source>
</reference>
<comment type="caution">
    <text evidence="2">The sequence shown here is derived from an EMBL/GenBank/DDBJ whole genome shotgun (WGS) entry which is preliminary data.</text>
</comment>
<keyword evidence="3" id="KW-1185">Reference proteome</keyword>
<dbReference type="AlphaFoldDB" id="A0A1X2EJ66"/>
<name>A0A1X2EJ66_9MYCO</name>
<protein>
    <submittedName>
        <fullName evidence="2">Uncharacterized protein</fullName>
    </submittedName>
</protein>
<feature type="region of interest" description="Disordered" evidence="1">
    <location>
        <begin position="1"/>
        <end position="20"/>
    </location>
</feature>
<dbReference type="Proteomes" id="UP000193090">
    <property type="component" value="Unassembled WGS sequence"/>
</dbReference>
<evidence type="ECO:0000256" key="1">
    <source>
        <dbReference type="SAM" id="MobiDB-lite"/>
    </source>
</evidence>
<organism evidence="2 3">
    <name type="scientific">Mycolicibacillus trivialis</name>
    <dbReference type="NCBI Taxonomy" id="1798"/>
    <lineage>
        <taxon>Bacteria</taxon>
        <taxon>Bacillati</taxon>
        <taxon>Actinomycetota</taxon>
        <taxon>Actinomycetes</taxon>
        <taxon>Mycobacteriales</taxon>
        <taxon>Mycobacteriaceae</taxon>
        <taxon>Mycolicibacillus</taxon>
    </lineage>
</organism>
<dbReference type="RefSeq" id="WP_085110200.1">
    <property type="nucleotide sequence ID" value="NZ_JACKSN010000079.1"/>
</dbReference>
<dbReference type="OrthoDB" id="4559128at2"/>
<proteinExistence type="predicted"/>
<evidence type="ECO:0000313" key="2">
    <source>
        <dbReference type="EMBL" id="ORX03410.1"/>
    </source>
</evidence>
<accession>A0A1X2EJ66</accession>
<sequence length="70" mass="7893">MAFTVYLNEPKRPNEPEVPADRYPDDTIYHFHDGGVLGVRRRSGAMTYYAPYRWLSIQADPGHGPGQISG</sequence>
<gene>
    <name evidence="2" type="ORF">AWC30_11030</name>
</gene>
<dbReference type="EMBL" id="LQPZ01000028">
    <property type="protein sequence ID" value="ORX03410.1"/>
    <property type="molecule type" value="Genomic_DNA"/>
</dbReference>
<evidence type="ECO:0000313" key="3">
    <source>
        <dbReference type="Proteomes" id="UP000193090"/>
    </source>
</evidence>
<feature type="compositionally biased region" description="Basic and acidic residues" evidence="1">
    <location>
        <begin position="9"/>
        <end position="20"/>
    </location>
</feature>